<dbReference type="Pfam" id="PF01553">
    <property type="entry name" value="Acyltransferase"/>
    <property type="match status" value="1"/>
</dbReference>
<evidence type="ECO:0000313" key="3">
    <source>
        <dbReference type="EMBL" id="MDN4171771.1"/>
    </source>
</evidence>
<feature type="compositionally biased region" description="Low complexity" evidence="1">
    <location>
        <begin position="1"/>
        <end position="12"/>
    </location>
</feature>
<gene>
    <name evidence="3" type="ORF">QWY28_02335</name>
</gene>
<reference evidence="3" key="1">
    <citation type="submission" date="2023-06" db="EMBL/GenBank/DDBJ databases">
        <title>Draft genome sequence of Nocardioides sp. SOB77.</title>
        <authorList>
            <person name="Zhang G."/>
        </authorList>
    </citation>
    <scope>NUCLEOTIDE SEQUENCE</scope>
    <source>
        <strain evidence="3">SOB77</strain>
    </source>
</reference>
<dbReference type="GO" id="GO:0016746">
    <property type="term" value="F:acyltransferase activity"/>
    <property type="evidence" value="ECO:0007669"/>
    <property type="project" value="UniProtKB-KW"/>
</dbReference>
<keyword evidence="3" id="KW-0012">Acyltransferase</keyword>
<dbReference type="Proteomes" id="UP001168620">
    <property type="component" value="Unassembled WGS sequence"/>
</dbReference>
<evidence type="ECO:0000256" key="1">
    <source>
        <dbReference type="SAM" id="MobiDB-lite"/>
    </source>
</evidence>
<dbReference type="CDD" id="cd07987">
    <property type="entry name" value="LPLAT_MGAT-like"/>
    <property type="match status" value="1"/>
</dbReference>
<comment type="caution">
    <text evidence="3">The sequence shown here is derived from an EMBL/GenBank/DDBJ whole genome shotgun (WGS) entry which is preliminary data.</text>
</comment>
<dbReference type="RefSeq" id="WP_300950688.1">
    <property type="nucleotide sequence ID" value="NZ_JAUHJQ010000001.1"/>
</dbReference>
<organism evidence="3 4">
    <name type="scientific">Nocardioides oceani</name>
    <dbReference type="NCBI Taxonomy" id="3058369"/>
    <lineage>
        <taxon>Bacteria</taxon>
        <taxon>Bacillati</taxon>
        <taxon>Actinomycetota</taxon>
        <taxon>Actinomycetes</taxon>
        <taxon>Propionibacteriales</taxon>
        <taxon>Nocardioidaceae</taxon>
        <taxon>Nocardioides</taxon>
    </lineage>
</organism>
<dbReference type="PANTHER" id="PTHR22753">
    <property type="entry name" value="TRANSMEMBRANE PROTEIN 68"/>
    <property type="match status" value="1"/>
</dbReference>
<dbReference type="EMBL" id="JAUHJQ010000001">
    <property type="protein sequence ID" value="MDN4171771.1"/>
    <property type="molecule type" value="Genomic_DNA"/>
</dbReference>
<dbReference type="PANTHER" id="PTHR22753:SF14">
    <property type="entry name" value="MONOACYLGLYCEROL_DIACYLGLYCEROL O-ACYLTRANSFERASE"/>
    <property type="match status" value="1"/>
</dbReference>
<evidence type="ECO:0000259" key="2">
    <source>
        <dbReference type="SMART" id="SM00563"/>
    </source>
</evidence>
<dbReference type="InterPro" id="IPR002123">
    <property type="entry name" value="Plipid/glycerol_acylTrfase"/>
</dbReference>
<proteinExistence type="predicted"/>
<sequence>MGDAEIIPIGTRGRPGRGTGKQPSSAARDLAAGRPAPRRPQSTTGPETGPGPAAGSRPEPVEESVQVQPVQPVEPGPAPAPRVPVTTEDRDPRGIPLSDWLAAFQHAAREVFGDEWEPQLARLLAFLRRRVTGDYAVDEYGFDQEITERFFMAALRPIAEKWFRIEVRGIENVPADGGALVVSNHSGTIPVDGLMTMVSIHDHTGRFLRPLGADLVFRMPVLSTLARKGGATLACNEDAERMLRGGELVGVWPEGFKGIGKPYSDRYKLQRFGRGGFVSAALRTGVPIVPLSVVGAEEIYPLVGNVTWLARLLGLPYVPVTPLFPWLGPLGLVPLPSKWLLEFGEPVRTDEYDEGAADDPMLVFNVTDQVRESIQQTLYTLLMQRQSVFR</sequence>
<dbReference type="SUPFAM" id="SSF69593">
    <property type="entry name" value="Glycerol-3-phosphate (1)-acyltransferase"/>
    <property type="match status" value="1"/>
</dbReference>
<evidence type="ECO:0000313" key="4">
    <source>
        <dbReference type="Proteomes" id="UP001168620"/>
    </source>
</evidence>
<feature type="compositionally biased region" description="Pro residues" evidence="1">
    <location>
        <begin position="72"/>
        <end position="82"/>
    </location>
</feature>
<dbReference type="SMART" id="SM00563">
    <property type="entry name" value="PlsC"/>
    <property type="match status" value="1"/>
</dbReference>
<accession>A0ABT8FAU6</accession>
<keyword evidence="4" id="KW-1185">Reference proteome</keyword>
<keyword evidence="3" id="KW-0808">Transferase</keyword>
<protein>
    <submittedName>
        <fullName evidence="3">1-acyl-sn-glycerol-3-phosphate acyltransferase</fullName>
    </submittedName>
</protein>
<name>A0ABT8FAU6_9ACTN</name>
<feature type="region of interest" description="Disordered" evidence="1">
    <location>
        <begin position="1"/>
        <end position="91"/>
    </location>
</feature>
<feature type="domain" description="Phospholipid/glycerol acyltransferase" evidence="2">
    <location>
        <begin position="179"/>
        <end position="296"/>
    </location>
</feature>